<reference evidence="1 2" key="1">
    <citation type="journal article" date="2022" name="Front. Cell. Infect. Microbiol.">
        <title>The Genomes of Two Strains of Taenia crassiceps the Animal Model for the Study of Human Cysticercosis.</title>
        <authorList>
            <person name="Bobes R.J."/>
            <person name="Estrada K."/>
            <person name="Rios-Valencia D.G."/>
            <person name="Calderon-Gallegos A."/>
            <person name="de la Torre P."/>
            <person name="Carrero J.C."/>
            <person name="Sanchez-Flores A."/>
            <person name="Laclette J.P."/>
        </authorList>
    </citation>
    <scope>NUCLEOTIDE SEQUENCE [LARGE SCALE GENOMIC DNA]</scope>
    <source>
        <strain evidence="1">WFUcys</strain>
    </source>
</reference>
<proteinExistence type="predicted"/>
<accession>A0ABR4QI08</accession>
<keyword evidence="2" id="KW-1185">Reference proteome</keyword>
<evidence type="ECO:0000313" key="2">
    <source>
        <dbReference type="Proteomes" id="UP001651158"/>
    </source>
</evidence>
<gene>
    <name evidence="1" type="ORF">TcWFU_007781</name>
</gene>
<dbReference type="EMBL" id="JAKROA010000003">
    <property type="protein sequence ID" value="KAL5109250.1"/>
    <property type="molecule type" value="Genomic_DNA"/>
</dbReference>
<comment type="caution">
    <text evidence="1">The sequence shown here is derived from an EMBL/GenBank/DDBJ whole genome shotgun (WGS) entry which is preliminary data.</text>
</comment>
<protein>
    <submittedName>
        <fullName evidence="1">Uncharacterized protein</fullName>
    </submittedName>
</protein>
<evidence type="ECO:0000313" key="1">
    <source>
        <dbReference type="EMBL" id="KAL5109250.1"/>
    </source>
</evidence>
<sequence length="127" mass="14098">MNQSRPLRCQTHIAAPVRKHYAVCHFIIYRQRLNRLHPISSEGMYPYSNSNISLWRPTQHLMAFLSGSVYLPLSELLRKANNAGSILTRQGVLGLCILPDSESASAPVVYLRSAACPADHVGSPSVR</sequence>
<name>A0ABR4QI08_9CEST</name>
<dbReference type="Proteomes" id="UP001651158">
    <property type="component" value="Unassembled WGS sequence"/>
</dbReference>
<organism evidence="1 2">
    <name type="scientific">Taenia crassiceps</name>
    <dbReference type="NCBI Taxonomy" id="6207"/>
    <lineage>
        <taxon>Eukaryota</taxon>
        <taxon>Metazoa</taxon>
        <taxon>Spiralia</taxon>
        <taxon>Lophotrochozoa</taxon>
        <taxon>Platyhelminthes</taxon>
        <taxon>Cestoda</taxon>
        <taxon>Eucestoda</taxon>
        <taxon>Cyclophyllidea</taxon>
        <taxon>Taeniidae</taxon>
        <taxon>Taenia</taxon>
    </lineage>
</organism>